<evidence type="ECO:0000313" key="4">
    <source>
        <dbReference type="Proteomes" id="UP001470230"/>
    </source>
</evidence>
<keyword evidence="1" id="KW-0175">Coiled coil</keyword>
<feature type="compositionally biased region" description="Polar residues" evidence="2">
    <location>
        <begin position="864"/>
        <end position="875"/>
    </location>
</feature>
<evidence type="ECO:0000256" key="2">
    <source>
        <dbReference type="SAM" id="MobiDB-lite"/>
    </source>
</evidence>
<feature type="coiled-coil region" evidence="1">
    <location>
        <begin position="258"/>
        <end position="364"/>
    </location>
</feature>
<reference evidence="3 4" key="1">
    <citation type="submission" date="2024-04" db="EMBL/GenBank/DDBJ databases">
        <title>Tritrichomonas musculus Genome.</title>
        <authorList>
            <person name="Alves-Ferreira E."/>
            <person name="Grigg M."/>
            <person name="Lorenzi H."/>
            <person name="Galac M."/>
        </authorList>
    </citation>
    <scope>NUCLEOTIDE SEQUENCE [LARGE SCALE GENOMIC DNA]</scope>
    <source>
        <strain evidence="3 4">EAF2021</strain>
    </source>
</reference>
<accession>A0ABR2L610</accession>
<feature type="coiled-coil region" evidence="1">
    <location>
        <begin position="459"/>
        <end position="490"/>
    </location>
</feature>
<feature type="compositionally biased region" description="Polar residues" evidence="2">
    <location>
        <begin position="2196"/>
        <end position="2205"/>
    </location>
</feature>
<feature type="compositionally biased region" description="Low complexity" evidence="2">
    <location>
        <begin position="1974"/>
        <end position="2000"/>
    </location>
</feature>
<feature type="region of interest" description="Disordered" evidence="2">
    <location>
        <begin position="2151"/>
        <end position="2293"/>
    </location>
</feature>
<keyword evidence="4" id="KW-1185">Reference proteome</keyword>
<evidence type="ECO:0008006" key="5">
    <source>
        <dbReference type="Google" id="ProtNLM"/>
    </source>
</evidence>
<dbReference type="EMBL" id="JAPFFF010000001">
    <property type="protein sequence ID" value="KAK8898759.1"/>
    <property type="molecule type" value="Genomic_DNA"/>
</dbReference>
<feature type="compositionally biased region" description="Low complexity" evidence="2">
    <location>
        <begin position="2250"/>
        <end position="2266"/>
    </location>
</feature>
<feature type="compositionally biased region" description="Acidic residues" evidence="2">
    <location>
        <begin position="2611"/>
        <end position="2627"/>
    </location>
</feature>
<name>A0ABR2L610_9EUKA</name>
<feature type="region of interest" description="Disordered" evidence="2">
    <location>
        <begin position="589"/>
        <end position="615"/>
    </location>
</feature>
<feature type="region of interest" description="Disordered" evidence="2">
    <location>
        <begin position="2590"/>
        <end position="2631"/>
    </location>
</feature>
<organism evidence="3 4">
    <name type="scientific">Tritrichomonas musculus</name>
    <dbReference type="NCBI Taxonomy" id="1915356"/>
    <lineage>
        <taxon>Eukaryota</taxon>
        <taxon>Metamonada</taxon>
        <taxon>Parabasalia</taxon>
        <taxon>Tritrichomonadida</taxon>
        <taxon>Tritrichomonadidae</taxon>
        <taxon>Tritrichomonas</taxon>
    </lineage>
</organism>
<feature type="region of interest" description="Disordered" evidence="2">
    <location>
        <begin position="1958"/>
        <end position="2085"/>
    </location>
</feature>
<feature type="coiled-coil region" evidence="1">
    <location>
        <begin position="1688"/>
        <end position="1743"/>
    </location>
</feature>
<feature type="coiled-coil region" evidence="1">
    <location>
        <begin position="554"/>
        <end position="588"/>
    </location>
</feature>
<feature type="compositionally biased region" description="Basic and acidic residues" evidence="2">
    <location>
        <begin position="2590"/>
        <end position="2610"/>
    </location>
</feature>
<feature type="coiled-coil region" evidence="1">
    <location>
        <begin position="1287"/>
        <end position="1314"/>
    </location>
</feature>
<dbReference type="PANTHER" id="PTHR45615">
    <property type="entry name" value="MYOSIN HEAVY CHAIN, NON-MUSCLE"/>
    <property type="match status" value="1"/>
</dbReference>
<feature type="compositionally biased region" description="Polar residues" evidence="2">
    <location>
        <begin position="2071"/>
        <end position="2083"/>
    </location>
</feature>
<proteinExistence type="predicted"/>
<feature type="region of interest" description="Disordered" evidence="2">
    <location>
        <begin position="862"/>
        <end position="887"/>
    </location>
</feature>
<feature type="compositionally biased region" description="Basic and acidic residues" evidence="2">
    <location>
        <begin position="595"/>
        <end position="615"/>
    </location>
</feature>
<feature type="coiled-coil region" evidence="1">
    <location>
        <begin position="1885"/>
        <end position="1929"/>
    </location>
</feature>
<feature type="coiled-coil region" evidence="1">
    <location>
        <begin position="1804"/>
        <end position="1852"/>
    </location>
</feature>
<protein>
    <recommendedName>
        <fullName evidence="5">Viral A-type inclusion protein</fullName>
    </recommendedName>
</protein>
<comment type="caution">
    <text evidence="3">The sequence shown here is derived from an EMBL/GenBank/DDBJ whole genome shotgun (WGS) entry which is preliminary data.</text>
</comment>
<feature type="compositionally biased region" description="Basic and acidic residues" evidence="2">
    <location>
        <begin position="2033"/>
        <end position="2068"/>
    </location>
</feature>
<feature type="coiled-coil region" evidence="1">
    <location>
        <begin position="2355"/>
        <end position="2479"/>
    </location>
</feature>
<dbReference type="Proteomes" id="UP001470230">
    <property type="component" value="Unassembled WGS sequence"/>
</dbReference>
<evidence type="ECO:0000256" key="1">
    <source>
        <dbReference type="SAM" id="Coils"/>
    </source>
</evidence>
<feature type="region of interest" description="Disordered" evidence="2">
    <location>
        <begin position="1"/>
        <end position="20"/>
    </location>
</feature>
<feature type="compositionally biased region" description="Basic and acidic residues" evidence="2">
    <location>
        <begin position="2001"/>
        <end position="2025"/>
    </location>
</feature>
<evidence type="ECO:0000313" key="3">
    <source>
        <dbReference type="EMBL" id="KAK8898759.1"/>
    </source>
</evidence>
<gene>
    <name evidence="3" type="ORF">M9Y10_001051</name>
</gene>
<feature type="coiled-coil region" evidence="1">
    <location>
        <begin position="763"/>
        <end position="790"/>
    </location>
</feature>
<feature type="region of interest" description="Disordered" evidence="2">
    <location>
        <begin position="1035"/>
        <end position="1184"/>
    </location>
</feature>
<feature type="compositionally biased region" description="Low complexity" evidence="2">
    <location>
        <begin position="1035"/>
        <end position="1179"/>
    </location>
</feature>
<sequence length="2665" mass="304377">MSKLDGARPSSNIASRAGLARYRQLQEQTTGIEQSKQTGLPNGWFYNETKQEEFWQDLEGTNKNLQSDDSGAKEQEQNFNDITTCANRVQSLLSEFDALDQDTLMELMQIIDQDNNLGDIDQISFITDAKNNVLINIDELKEFAENQSALMNTIKIWLTNAQHSINIETNDPATQEELPNIDSVYGDLAEILQSYTEKSEKVAFLHNDVNEFWSKQTAQLKKIIYARDEEIRKLQATLQAALAAKQRKNGKKNKQSPDAENLDQLQTIEKQLRQIEEQKTQIEKLKNQLQTLEREKIIAQMGEQPNGDPNAFNGISQALHQKNLELESKNSVLNRQMEDLLNEINKMRSNLTNEKEKNSLLSRQMLEKDQKMGEMDILIQKYLNQLSLEKDKPVIIQQEDENMVSKEELYVIEMKYKEKIQEIKAGHDQELLEQAEMLEKKFQRERQLLLESIQSPDDKSALKSLIDEYDAKFENQKAEYNKMIENVKNNWASKVALLTRQYETRINKLNTSHEFEIINAQNSVKYETKKVELEVTEKFNKDLLKMATEKTKKINSMQDDIDKKSDTILSLQQQLILLKQKLSKYESDDQPIIQEKNEDQDQKKEGENKSQDNDEVIRYAERFNNLKATLDEQHLWDLSMQKNFYDTEIIKSLDQKQKEIRNLLIDFESSIVDKEDETNNNEKEGEHKPISVEAAIEKVVSVLSSLNEQYESIKETNDSNIENEETLPLVEARKRTTQLTERIIILTNQMNAMRDEANSASTIPRLEELIQRLQDKIKFLESLQNEDQKKLSKRYDEMESKYLRELQFKDDLIKEMQNSIFGKKNLTKSEPENFYISLGESPNELTSCEYDYEEDLLSERRLSAHSQQAPQTKLPTQHAPAKNDNPVIQKPVVSRPLKTKSNPKNQIKQFRLKQQKHNLYDIETQISLDTPIVEAALKSILDHLTYNKCDSFTISHGIIDFKDSKSIPLRTVQLPKNSTFKSTAFKNKLYFSSVFAFHRDDNFVSFPIISEPSIQVESDNDNNDQNSCITEVNVSDNNSINNTMSSTSSITPRLNSTSVTRNNNSNNSIINPNNKSNENSQNNINVSETTFNSNNAENIVNNNDSSITVPSNSTDNAINNNNTDSNNGNGADVNSNNSNVNNSTANVSNSNTNANNFNANANDGNSGVNNSNANANDKNNNNEDEDTYADVTFGSTNFGMPDNSVANNNNNGYVDNSNSANNNVNNSNNENDHNFIKIESINSDFTNDTISQNSSNNVSSRRIMKRSRYVLCSIVPVKPKPIVISADENQMKVINELQEKLKEMNNDSRKKFLNDIIVECSNRHISTITKLNKVVIELANIQQQVISQPTLFAIPDKPDPFAEYREHQANKIQQQMQMNASIQARMAEIQNRSRTPKIEQVSKNLSALELPNTLLTPNGSVISALNNSILSVMSSRSAVSKPEVKNVVKKREPIQFIPPPEEIIPDAKLLDDPFTEAIQVAIANMRYLAQLKDNENEILNTLRNDYTAYEAFLRASKLFNDNNASFINNLKDVKESLDKTIVSYDIFSKMQKGLLDLVRQSKKKAVYMAKLYNSLQKKVSEEKLSDQSKSLASIKVDDSPAFIFDKIGTVLDVVDKLEISMTAEESVNFSELKAKYEKMKPKDDSDLVIDKNEADHFLIKTQDFIEGLKKRQYSSSESSEVDKNQLLIEISQNEIRTIKKKLKKSNRDLEKAKRDLAYSEETINNYKDVINNLKDSLKNEKGDSEQTLLMYQAQIQNLRELLKSFDGYKGAAEKGDNSSSADETSSFEIISKIKKEVISMQTLLDTQTAELNDARSKIREMQITLNENEILINQLKHNLNESEMKVAEIDDKYRRQKDINIFKEADDIQKTKEKGNKEGIEKMQRKQLERAQADQEMLIKRIQELEKKFIKTKKELNKVTDENDELRMKFALKQYETMSSIVKLSVATQTIFRLVKKRTDSASSTPVKEKENEFNSNNNSILDESNNQNSSSGRNQAQNENENRKEDENNKNENNKNENNNKNEENNSSFNEDNNKASEKVKNDDINKSDLSEGKENNSHNNDSKQEHNIPLSNKRFNNSSRLDSSEIEISDMEWVEEEEEKADNYAESGVFMDKNLYGSTKSDITDDLFIDVHAPLILSAKANKTNRNKTYMLSDPSQKKKTPKPLNPQKRIIIPKADNDSALTIGYDEKHPYRPSSSMNNDTNSKGRKRPFTSSVNPPNYASIISKQQQPNLSVSATRMNTPEVGRVNTTRTLNSSNSNSKGSSVRLPPKIPSLQRPTTTAAIQRGDGEDETFDTLRITNIQFAQESNGKDVSRSPPIVDISSKTTIDGPLVTFSKNVRTTKSTENDEVKFLIGRLREKLKKLTKSNEKKDEIISDLNKKLSDLSIALSRAKIDIIREKDNETRARIRFENVNQRLAAAMNELVTRQDENSALRRQLIHLNNAALPAMPLLRRMQKAKDEQERINLQQKRARSLIEEKTKIIGNAADDSMKSHLKTMIKNSQDSLLRMEARRRYWQEVEKKQIVGALGALSLLSQDVPDLQQLCLPYTSIFRSMKTDRGRNQQNSFEPQIDENSSLNCDIEIVSLEKKDSNESKNKKSELSDLNQKIDNDDENEKNEEEEEDNQEEVVYNPLSQDMINSIMRSLSDSDILASNSGDDDDDDSS</sequence>
<feature type="compositionally biased region" description="Polar residues" evidence="2">
    <location>
        <begin position="2213"/>
        <end position="2242"/>
    </location>
</feature>
<dbReference type="PANTHER" id="PTHR45615:SF80">
    <property type="entry name" value="GRIP DOMAIN-CONTAINING PROTEIN"/>
    <property type="match status" value="1"/>
</dbReference>